<dbReference type="PROSITE" id="PS51795">
    <property type="entry name" value="ZF_FLZ"/>
    <property type="match status" value="1"/>
</dbReference>
<dbReference type="EMBL" id="JBAMMX010000018">
    <property type="protein sequence ID" value="KAK6922974.1"/>
    <property type="molecule type" value="Genomic_DNA"/>
</dbReference>
<dbReference type="PANTHER" id="PTHR33059:SF76">
    <property type="entry name" value="FCS-LIKE ZINC FINGER 7"/>
    <property type="match status" value="1"/>
</dbReference>
<feature type="zinc finger region" description="FLZ-type" evidence="6">
    <location>
        <begin position="1"/>
        <end position="87"/>
    </location>
</feature>
<feature type="compositionally biased region" description="Basic residues" evidence="7">
    <location>
        <begin position="1"/>
        <end position="11"/>
    </location>
</feature>
<proteinExistence type="inferred from homology"/>
<gene>
    <name evidence="9" type="ORF">RJ641_011278</name>
</gene>
<dbReference type="GO" id="GO:0008270">
    <property type="term" value="F:zinc ion binding"/>
    <property type="evidence" value="ECO:0007669"/>
    <property type="project" value="UniProtKB-KW"/>
</dbReference>
<feature type="domain" description="FLZ-type" evidence="8">
    <location>
        <begin position="1"/>
        <end position="87"/>
    </location>
</feature>
<comment type="caution">
    <text evidence="9">The sequence shown here is derived from an EMBL/GenBank/DDBJ whole genome shotgun (WGS) entry which is preliminary data.</text>
</comment>
<evidence type="ECO:0000313" key="10">
    <source>
        <dbReference type="Proteomes" id="UP001370490"/>
    </source>
</evidence>
<evidence type="ECO:0000313" key="9">
    <source>
        <dbReference type="EMBL" id="KAK6922974.1"/>
    </source>
</evidence>
<evidence type="ECO:0000256" key="2">
    <source>
        <dbReference type="ARBA" id="ARBA00009374"/>
    </source>
</evidence>
<name>A0AAN8UY47_9MAGN</name>
<feature type="region of interest" description="Disordered" evidence="7">
    <location>
        <begin position="80"/>
        <end position="120"/>
    </location>
</feature>
<keyword evidence="10" id="KW-1185">Reference proteome</keyword>
<sequence length="120" mass="13161">MLLGKRQRPQIKRTASMSGGMTVDLSCDNQEVSGPSDHQQNITIDENNNHNMSMSYYGYGLGQSGGDTAFCSVECREKQMEEDEKKEKRLIAAASKSNKEQHHESSSSSSITQTETVAAA</sequence>
<evidence type="ECO:0000256" key="6">
    <source>
        <dbReference type="PROSITE-ProRule" id="PRU01131"/>
    </source>
</evidence>
<feature type="compositionally biased region" description="Polar residues" evidence="7">
    <location>
        <begin position="27"/>
        <end position="44"/>
    </location>
</feature>
<dbReference type="InterPro" id="IPR007650">
    <property type="entry name" value="Zf-FLZ_dom"/>
</dbReference>
<evidence type="ECO:0000256" key="5">
    <source>
        <dbReference type="ARBA" id="ARBA00022771"/>
    </source>
</evidence>
<organism evidence="9 10">
    <name type="scientific">Dillenia turbinata</name>
    <dbReference type="NCBI Taxonomy" id="194707"/>
    <lineage>
        <taxon>Eukaryota</taxon>
        <taxon>Viridiplantae</taxon>
        <taxon>Streptophyta</taxon>
        <taxon>Embryophyta</taxon>
        <taxon>Tracheophyta</taxon>
        <taxon>Spermatophyta</taxon>
        <taxon>Magnoliopsida</taxon>
        <taxon>eudicotyledons</taxon>
        <taxon>Gunneridae</taxon>
        <taxon>Pentapetalae</taxon>
        <taxon>Dilleniales</taxon>
        <taxon>Dilleniaceae</taxon>
        <taxon>Dillenia</taxon>
    </lineage>
</organism>
<comment type="similarity">
    <text evidence="2">Belongs to the FLZ family.</text>
</comment>
<comment type="subcellular location">
    <subcellularLocation>
        <location evidence="1">Cytoplasm</location>
    </subcellularLocation>
</comment>
<protein>
    <submittedName>
        <fullName evidence="9">Zf-FLZ domain</fullName>
    </submittedName>
</protein>
<evidence type="ECO:0000256" key="3">
    <source>
        <dbReference type="ARBA" id="ARBA00022490"/>
    </source>
</evidence>
<keyword evidence="5" id="KW-0862">Zinc</keyword>
<dbReference type="Pfam" id="PF04570">
    <property type="entry name" value="zf-FLZ"/>
    <property type="match status" value="1"/>
</dbReference>
<feature type="compositionally biased region" description="Polar residues" evidence="7">
    <location>
        <begin position="111"/>
        <end position="120"/>
    </location>
</feature>
<feature type="compositionally biased region" description="Basic and acidic residues" evidence="7">
    <location>
        <begin position="80"/>
        <end position="90"/>
    </location>
</feature>
<dbReference type="AlphaFoldDB" id="A0AAN8UY47"/>
<keyword evidence="5" id="KW-0863">Zinc-finger</keyword>
<evidence type="ECO:0000256" key="4">
    <source>
        <dbReference type="ARBA" id="ARBA00022723"/>
    </source>
</evidence>
<feature type="region of interest" description="Disordered" evidence="7">
    <location>
        <begin position="1"/>
        <end position="44"/>
    </location>
</feature>
<keyword evidence="3" id="KW-0963">Cytoplasm</keyword>
<keyword evidence="4" id="KW-0479">Metal-binding</keyword>
<evidence type="ECO:0000259" key="8">
    <source>
        <dbReference type="PROSITE" id="PS51795"/>
    </source>
</evidence>
<dbReference type="GO" id="GO:0005737">
    <property type="term" value="C:cytoplasm"/>
    <property type="evidence" value="ECO:0007669"/>
    <property type="project" value="UniProtKB-SubCell"/>
</dbReference>
<reference evidence="9 10" key="1">
    <citation type="submission" date="2023-12" db="EMBL/GenBank/DDBJ databases">
        <title>A high-quality genome assembly for Dillenia turbinata (Dilleniales).</title>
        <authorList>
            <person name="Chanderbali A."/>
        </authorList>
    </citation>
    <scope>NUCLEOTIDE SEQUENCE [LARGE SCALE GENOMIC DNA]</scope>
    <source>
        <strain evidence="9">LSX21</strain>
        <tissue evidence="9">Leaf</tissue>
    </source>
</reference>
<evidence type="ECO:0000256" key="7">
    <source>
        <dbReference type="SAM" id="MobiDB-lite"/>
    </source>
</evidence>
<evidence type="ECO:0000256" key="1">
    <source>
        <dbReference type="ARBA" id="ARBA00004496"/>
    </source>
</evidence>
<dbReference type="Proteomes" id="UP001370490">
    <property type="component" value="Unassembled WGS sequence"/>
</dbReference>
<dbReference type="PANTHER" id="PTHR33059">
    <property type="entry name" value="FCS-LIKE ZINC FINGER 5"/>
    <property type="match status" value="1"/>
</dbReference>
<accession>A0AAN8UY47</accession>